<evidence type="ECO:0000313" key="2">
    <source>
        <dbReference type="Proteomes" id="UP000292282"/>
    </source>
</evidence>
<gene>
    <name evidence="1" type="ORF">CWI38_0174p0020</name>
</gene>
<comment type="caution">
    <text evidence="1">The sequence shown here is derived from an EMBL/GenBank/DDBJ whole genome shotgun (WGS) entry which is preliminary data.</text>
</comment>
<keyword evidence="2" id="KW-1185">Reference proteome</keyword>
<reference evidence="1 2" key="1">
    <citation type="submission" date="2017-12" db="EMBL/GenBank/DDBJ databases">
        <authorList>
            <person name="Pombert J.-F."/>
            <person name="Haag K.L."/>
            <person name="Ebert D."/>
        </authorList>
    </citation>
    <scope>NUCLEOTIDE SEQUENCE [LARGE SCALE GENOMIC DNA]</scope>
    <source>
        <strain evidence="1">IL-G-3</strain>
    </source>
</reference>
<sequence length="108" mass="12805">MVDQYILIISYFVRTAIYDKYISKNENFKMVLARNMHNIYHPIPRATFQRSLKNEADLTNENDSNINYQINSPEGENLDKKIKNIENKWNLEYIKGLPPSLRKGKQIK</sequence>
<proteinExistence type="predicted"/>
<dbReference type="AlphaFoldDB" id="A0A4V2JY62"/>
<name>A0A4V2JY62_9MICR</name>
<dbReference type="Proteomes" id="UP000292282">
    <property type="component" value="Unassembled WGS sequence"/>
</dbReference>
<organism evidence="1 2">
    <name type="scientific">Hamiltosporidium tvaerminnensis</name>
    <dbReference type="NCBI Taxonomy" id="1176355"/>
    <lineage>
        <taxon>Eukaryota</taxon>
        <taxon>Fungi</taxon>
        <taxon>Fungi incertae sedis</taxon>
        <taxon>Microsporidia</taxon>
        <taxon>Dubosqiidae</taxon>
        <taxon>Hamiltosporidium</taxon>
    </lineage>
</organism>
<dbReference type="VEuPathDB" id="MicrosporidiaDB:CWI38_0174p0020"/>
<dbReference type="EMBL" id="PITK01000174">
    <property type="protein sequence ID" value="TBU19913.1"/>
    <property type="molecule type" value="Genomic_DNA"/>
</dbReference>
<protein>
    <submittedName>
        <fullName evidence="1">Uncharacterized protein</fullName>
    </submittedName>
</protein>
<accession>A0A4V2JY62</accession>
<evidence type="ECO:0000313" key="1">
    <source>
        <dbReference type="EMBL" id="TBU19913.1"/>
    </source>
</evidence>